<dbReference type="AlphaFoldDB" id="F0ZX65"/>
<keyword evidence="2" id="KW-1185">Reference proteome</keyword>
<sequence>MSDFIRIPSENIHFINSFIDELYKDEPNNPIVTIAYFGVNRFHHKCLKDLLKIANKKVVPVPDIATASNSSFSNKYDQAIAYFQCIFAIYTGKIKFVSNLLHKYSFFTNGSFYFNYLFFSVLLYHREIQDTIPPEDVHYLRQKAVQFISDLPKDHSILSNYHIAITGVLCRLETMDSKILIYHFREHGRLLSPQLHGYIPQRLSFVDALISIPEFEKLKIN</sequence>
<accession>F0ZX65</accession>
<proteinExistence type="predicted"/>
<dbReference type="RefSeq" id="XP_003292004.1">
    <property type="nucleotide sequence ID" value="XM_003291956.1"/>
</dbReference>
<gene>
    <name evidence="1" type="ORF">DICPUDRAFT_92795</name>
</gene>
<organism evidence="1 2">
    <name type="scientific">Dictyostelium purpureum</name>
    <name type="common">Slime mold</name>
    <dbReference type="NCBI Taxonomy" id="5786"/>
    <lineage>
        <taxon>Eukaryota</taxon>
        <taxon>Amoebozoa</taxon>
        <taxon>Evosea</taxon>
        <taxon>Eumycetozoa</taxon>
        <taxon>Dictyostelia</taxon>
        <taxon>Dictyosteliales</taxon>
        <taxon>Dictyosteliaceae</taxon>
        <taxon>Dictyostelium</taxon>
    </lineage>
</organism>
<dbReference type="KEGG" id="dpp:DICPUDRAFT_92795"/>
<name>F0ZX65_DICPU</name>
<dbReference type="InParanoid" id="F0ZX65"/>
<dbReference type="VEuPathDB" id="AmoebaDB:DICPUDRAFT_92795"/>
<protein>
    <submittedName>
        <fullName evidence="1">Expressed protein</fullName>
    </submittedName>
</protein>
<reference evidence="2" key="1">
    <citation type="journal article" date="2011" name="Genome Biol.">
        <title>Comparative genomics of the social amoebae Dictyostelium discoideum and Dictyostelium purpureum.</title>
        <authorList>
            <consortium name="US DOE Joint Genome Institute (JGI-PGF)"/>
            <person name="Sucgang R."/>
            <person name="Kuo A."/>
            <person name="Tian X."/>
            <person name="Salerno W."/>
            <person name="Parikh A."/>
            <person name="Feasley C.L."/>
            <person name="Dalin E."/>
            <person name="Tu H."/>
            <person name="Huang E."/>
            <person name="Barry K."/>
            <person name="Lindquist E."/>
            <person name="Shapiro H."/>
            <person name="Bruce D."/>
            <person name="Schmutz J."/>
            <person name="Salamov A."/>
            <person name="Fey P."/>
            <person name="Gaudet P."/>
            <person name="Anjard C."/>
            <person name="Babu M.M."/>
            <person name="Basu S."/>
            <person name="Bushmanova Y."/>
            <person name="van der Wel H."/>
            <person name="Katoh-Kurasawa M."/>
            <person name="Dinh C."/>
            <person name="Coutinho P.M."/>
            <person name="Saito T."/>
            <person name="Elias M."/>
            <person name="Schaap P."/>
            <person name="Kay R.R."/>
            <person name="Henrissat B."/>
            <person name="Eichinger L."/>
            <person name="Rivero F."/>
            <person name="Putnam N.H."/>
            <person name="West C.M."/>
            <person name="Loomis W.F."/>
            <person name="Chisholm R.L."/>
            <person name="Shaulsky G."/>
            <person name="Strassmann J.E."/>
            <person name="Queller D.C."/>
            <person name="Kuspa A."/>
            <person name="Grigoriev I.V."/>
        </authorList>
    </citation>
    <scope>NUCLEOTIDE SEQUENCE [LARGE SCALE GENOMIC DNA]</scope>
    <source>
        <strain evidence="2">QSDP1</strain>
    </source>
</reference>
<evidence type="ECO:0000313" key="2">
    <source>
        <dbReference type="Proteomes" id="UP000001064"/>
    </source>
</evidence>
<evidence type="ECO:0000313" key="1">
    <source>
        <dbReference type="EMBL" id="EGC31465.1"/>
    </source>
</evidence>
<dbReference type="GeneID" id="10505763"/>
<dbReference type="Proteomes" id="UP000001064">
    <property type="component" value="Unassembled WGS sequence"/>
</dbReference>
<dbReference type="EMBL" id="GL871252">
    <property type="protein sequence ID" value="EGC31465.1"/>
    <property type="molecule type" value="Genomic_DNA"/>
</dbReference>